<feature type="domain" description="Cation-transporting P-type ATPase C-terminal" evidence="9">
    <location>
        <begin position="462"/>
        <end position="647"/>
    </location>
</feature>
<dbReference type="SUPFAM" id="SSF81665">
    <property type="entry name" value="Calcium ATPase, transmembrane domain M"/>
    <property type="match status" value="1"/>
</dbReference>
<dbReference type="InterPro" id="IPR001757">
    <property type="entry name" value="P_typ_ATPase"/>
</dbReference>
<feature type="transmembrane region" description="Helical" evidence="7">
    <location>
        <begin position="172"/>
        <end position="192"/>
    </location>
</feature>
<protein>
    <submittedName>
        <fullName evidence="10">HAD-like domain</fullName>
    </submittedName>
</protein>
<dbReference type="Pfam" id="PF00122">
    <property type="entry name" value="E1-E2_ATPase"/>
    <property type="match status" value="1"/>
</dbReference>
<evidence type="ECO:0000259" key="8">
    <source>
        <dbReference type="Pfam" id="PF00122"/>
    </source>
</evidence>
<dbReference type="Gene3D" id="2.70.150.10">
    <property type="entry name" value="Calcium-transporting ATPase, cytoplasmic transduction domain A"/>
    <property type="match status" value="1"/>
</dbReference>
<comment type="subcellular location">
    <subcellularLocation>
        <location evidence="1">Endomembrane system</location>
        <topology evidence="1">Multi-pass membrane protein</topology>
    </subcellularLocation>
</comment>
<name>A0A0V0QMS6_PSEPJ</name>
<feature type="transmembrane region" description="Helical" evidence="7">
    <location>
        <begin position="519"/>
        <end position="539"/>
    </location>
</feature>
<dbReference type="Gene3D" id="3.40.50.1000">
    <property type="entry name" value="HAD superfamily/HAD-like"/>
    <property type="match status" value="1"/>
</dbReference>
<dbReference type="EMBL" id="LDAU01000131">
    <property type="protein sequence ID" value="KRX03533.1"/>
    <property type="molecule type" value="Genomic_DNA"/>
</dbReference>
<comment type="caution">
    <text evidence="10">The sequence shown here is derived from an EMBL/GenBank/DDBJ whole genome shotgun (WGS) entry which is preliminary data.</text>
</comment>
<sequence length="656" mass="75115">MNKVRQDIFPVDKKTLEKIISEQIQMNQQCQNLLSEQNSQLQIQHEAQGLLLNNKVTKIDQHQILVGDIIFLEAGDDIDFDGVIVESQKLLIDESNITGQTKLEEKYALDTNKYEFYNSYIKSASYVSSGKGKVLVTNVNIQEQKLSEQDQMEKNDQMNILSGSTLKIVKTMIFIGFIISIIILIALCLYSIEDVEKDDNAKFLEEKTLEKFVSNFIEAFLVLVLSVPEGLPLVIILTLAYGSRQLQNKNIIIRSMNAVEVMGGDQIRTQSKYLVSELHKSYVNPLIITGDVQQESERIAQQIGILSPNQSDINQEIIKTSQILQNSENSSMKQPYELKRNQQNGFSNIKVFTEASPEDKQLIVQKFQDQNSIVAYIGDGNNDYLGLTKSDIGITLGISGTNLAKQSSKIILQDDNLNNIELCINWGRHLLLTIQRFVFFQLTFFIVSSITMLVCTLFFKNSPFSVLQVVWLSLIHDIFSAFALSLENPEENLRHIQKPYCRGYNIFERRLNIHMATQSGYQTIISLFLLYATPLIFNIPNSQQYQINQITTQYKKEQVVHFTILYHATAILQLFLLINARNFKRQDSGINIFTKFNQSKPFFYIIFMCYILQNLTVYYGSEYFNCAPLTILENLFCHLIGLSSSVLFVFIDKRMA</sequence>
<dbReference type="PANTHER" id="PTHR24093:SF369">
    <property type="entry name" value="CALCIUM-TRANSPORTING ATPASE"/>
    <property type="match status" value="1"/>
</dbReference>
<dbReference type="PANTHER" id="PTHR24093">
    <property type="entry name" value="CATION TRANSPORTING ATPASE"/>
    <property type="match status" value="1"/>
</dbReference>
<evidence type="ECO:0000256" key="3">
    <source>
        <dbReference type="ARBA" id="ARBA00022723"/>
    </source>
</evidence>
<accession>A0A0V0QMS6</accession>
<dbReference type="Gene3D" id="1.20.1110.10">
    <property type="entry name" value="Calcium-transporting ATPase, transmembrane domain"/>
    <property type="match status" value="2"/>
</dbReference>
<dbReference type="InterPro" id="IPR006068">
    <property type="entry name" value="ATPase_P-typ_cation-transptr_C"/>
</dbReference>
<dbReference type="InterPro" id="IPR059000">
    <property type="entry name" value="ATPase_P-type_domA"/>
</dbReference>
<feature type="transmembrane region" description="Helical" evidence="7">
    <location>
        <begin position="559"/>
        <end position="580"/>
    </location>
</feature>
<dbReference type="Pfam" id="PF00689">
    <property type="entry name" value="Cation_ATPase_C"/>
    <property type="match status" value="1"/>
</dbReference>
<keyword evidence="11" id="KW-1185">Reference proteome</keyword>
<dbReference type="SUPFAM" id="SSF56784">
    <property type="entry name" value="HAD-like"/>
    <property type="match status" value="1"/>
</dbReference>
<proteinExistence type="predicted"/>
<dbReference type="OrthoDB" id="3352408at2759"/>
<keyword evidence="6 7" id="KW-0472">Membrane</keyword>
<gene>
    <name evidence="10" type="ORF">PPERSA_02912</name>
</gene>
<dbReference type="GO" id="GO:0046872">
    <property type="term" value="F:metal ion binding"/>
    <property type="evidence" value="ECO:0007669"/>
    <property type="project" value="UniProtKB-KW"/>
</dbReference>
<evidence type="ECO:0000256" key="5">
    <source>
        <dbReference type="ARBA" id="ARBA00022989"/>
    </source>
</evidence>
<keyword evidence="3" id="KW-0479">Metal-binding</keyword>
<dbReference type="PRINTS" id="PR00119">
    <property type="entry name" value="CATATPASE"/>
</dbReference>
<dbReference type="GO" id="GO:0016887">
    <property type="term" value="F:ATP hydrolysis activity"/>
    <property type="evidence" value="ECO:0007669"/>
    <property type="project" value="InterPro"/>
</dbReference>
<evidence type="ECO:0000256" key="6">
    <source>
        <dbReference type="ARBA" id="ARBA00023136"/>
    </source>
</evidence>
<dbReference type="InParanoid" id="A0A0V0QMS6"/>
<dbReference type="GO" id="GO:0005886">
    <property type="term" value="C:plasma membrane"/>
    <property type="evidence" value="ECO:0007669"/>
    <property type="project" value="TreeGrafter"/>
</dbReference>
<evidence type="ECO:0000313" key="11">
    <source>
        <dbReference type="Proteomes" id="UP000054937"/>
    </source>
</evidence>
<reference evidence="10 11" key="1">
    <citation type="journal article" date="2015" name="Sci. Rep.">
        <title>Genome of the facultative scuticociliatosis pathogen Pseudocohnilembus persalinus provides insight into its virulence through horizontal gene transfer.</title>
        <authorList>
            <person name="Xiong J."/>
            <person name="Wang G."/>
            <person name="Cheng J."/>
            <person name="Tian M."/>
            <person name="Pan X."/>
            <person name="Warren A."/>
            <person name="Jiang C."/>
            <person name="Yuan D."/>
            <person name="Miao W."/>
        </authorList>
    </citation>
    <scope>NUCLEOTIDE SEQUENCE [LARGE SCALE GENOMIC DNA]</scope>
    <source>
        <strain evidence="10">36N120E</strain>
    </source>
</reference>
<keyword evidence="2 7" id="KW-0812">Transmembrane</keyword>
<dbReference type="NCBIfam" id="TIGR01494">
    <property type="entry name" value="ATPase_P-type"/>
    <property type="match status" value="1"/>
</dbReference>
<keyword evidence="5 7" id="KW-1133">Transmembrane helix</keyword>
<dbReference type="InterPro" id="IPR023298">
    <property type="entry name" value="ATPase_P-typ_TM_dom_sf"/>
</dbReference>
<organism evidence="10 11">
    <name type="scientific">Pseudocohnilembus persalinus</name>
    <name type="common">Ciliate</name>
    <dbReference type="NCBI Taxonomy" id="266149"/>
    <lineage>
        <taxon>Eukaryota</taxon>
        <taxon>Sar</taxon>
        <taxon>Alveolata</taxon>
        <taxon>Ciliophora</taxon>
        <taxon>Intramacronucleata</taxon>
        <taxon>Oligohymenophorea</taxon>
        <taxon>Scuticociliatia</taxon>
        <taxon>Philasterida</taxon>
        <taxon>Pseudocohnilembidae</taxon>
        <taxon>Pseudocohnilembus</taxon>
    </lineage>
</organism>
<feature type="transmembrane region" description="Helical" evidence="7">
    <location>
        <begin position="631"/>
        <end position="651"/>
    </location>
</feature>
<dbReference type="SUPFAM" id="SSF81653">
    <property type="entry name" value="Calcium ATPase, transduction domain A"/>
    <property type="match status" value="1"/>
</dbReference>
<keyword evidence="4" id="KW-0460">Magnesium</keyword>
<evidence type="ECO:0000256" key="2">
    <source>
        <dbReference type="ARBA" id="ARBA00022692"/>
    </source>
</evidence>
<dbReference type="InterPro" id="IPR008250">
    <property type="entry name" value="ATPase_P-typ_transduc_dom_A_sf"/>
</dbReference>
<evidence type="ECO:0000256" key="4">
    <source>
        <dbReference type="ARBA" id="ARBA00022842"/>
    </source>
</evidence>
<dbReference type="AlphaFoldDB" id="A0A0V0QMS6"/>
<evidence type="ECO:0000256" key="7">
    <source>
        <dbReference type="SAM" id="Phobius"/>
    </source>
</evidence>
<feature type="domain" description="P-type ATPase A" evidence="8">
    <location>
        <begin position="50"/>
        <end position="140"/>
    </location>
</feature>
<dbReference type="GO" id="GO:0005524">
    <property type="term" value="F:ATP binding"/>
    <property type="evidence" value="ECO:0007669"/>
    <property type="project" value="InterPro"/>
</dbReference>
<feature type="transmembrane region" description="Helical" evidence="7">
    <location>
        <begin position="601"/>
        <end position="619"/>
    </location>
</feature>
<dbReference type="GO" id="GO:0012505">
    <property type="term" value="C:endomembrane system"/>
    <property type="evidence" value="ECO:0007669"/>
    <property type="project" value="UniProtKB-SubCell"/>
</dbReference>
<evidence type="ECO:0000313" key="10">
    <source>
        <dbReference type="EMBL" id="KRX03533.1"/>
    </source>
</evidence>
<dbReference type="GO" id="GO:0005388">
    <property type="term" value="F:P-type calcium transporter activity"/>
    <property type="evidence" value="ECO:0007669"/>
    <property type="project" value="TreeGrafter"/>
</dbReference>
<dbReference type="InterPro" id="IPR036412">
    <property type="entry name" value="HAD-like_sf"/>
</dbReference>
<feature type="transmembrane region" description="Helical" evidence="7">
    <location>
        <begin position="465"/>
        <end position="486"/>
    </location>
</feature>
<feature type="transmembrane region" description="Helical" evidence="7">
    <location>
        <begin position="437"/>
        <end position="459"/>
    </location>
</feature>
<evidence type="ECO:0000259" key="9">
    <source>
        <dbReference type="Pfam" id="PF00689"/>
    </source>
</evidence>
<feature type="transmembrane region" description="Helical" evidence="7">
    <location>
        <begin position="212"/>
        <end position="241"/>
    </location>
</feature>
<evidence type="ECO:0000256" key="1">
    <source>
        <dbReference type="ARBA" id="ARBA00004127"/>
    </source>
</evidence>
<dbReference type="Proteomes" id="UP000054937">
    <property type="component" value="Unassembled WGS sequence"/>
</dbReference>
<dbReference type="InterPro" id="IPR023214">
    <property type="entry name" value="HAD_sf"/>
</dbReference>